<evidence type="ECO:0000313" key="3">
    <source>
        <dbReference type="Proteomes" id="UP000230833"/>
    </source>
</evidence>
<accession>A0A2H0RL64</accession>
<dbReference type="EMBL" id="PCYL01000005">
    <property type="protein sequence ID" value="PIR47177.1"/>
    <property type="molecule type" value="Genomic_DNA"/>
</dbReference>
<dbReference type="PANTHER" id="PTHR42923">
    <property type="entry name" value="PROTOPORPHYRINOGEN OXIDASE"/>
    <property type="match status" value="1"/>
</dbReference>
<dbReference type="SUPFAM" id="SSF51905">
    <property type="entry name" value="FAD/NAD(P)-binding domain"/>
    <property type="match status" value="1"/>
</dbReference>
<evidence type="ECO:0000259" key="1">
    <source>
        <dbReference type="Pfam" id="PF01593"/>
    </source>
</evidence>
<dbReference type="AlphaFoldDB" id="A0A2H0RL64"/>
<gene>
    <name evidence="2" type="ORF">COV07_00695</name>
</gene>
<feature type="domain" description="Amine oxidase" evidence="1">
    <location>
        <begin position="20"/>
        <end position="445"/>
    </location>
</feature>
<dbReference type="InterPro" id="IPR036188">
    <property type="entry name" value="FAD/NAD-bd_sf"/>
</dbReference>
<dbReference type="Proteomes" id="UP000230833">
    <property type="component" value="Unassembled WGS sequence"/>
</dbReference>
<comment type="caution">
    <text evidence="2">The sequence shown here is derived from an EMBL/GenBank/DDBJ whole genome shotgun (WGS) entry which is preliminary data.</text>
</comment>
<dbReference type="Gene3D" id="3.90.660.20">
    <property type="entry name" value="Protoporphyrinogen oxidase, mitochondrial, domain 2"/>
    <property type="match status" value="1"/>
</dbReference>
<evidence type="ECO:0000313" key="2">
    <source>
        <dbReference type="EMBL" id="PIR47177.1"/>
    </source>
</evidence>
<reference evidence="2 3" key="1">
    <citation type="submission" date="2017-09" db="EMBL/GenBank/DDBJ databases">
        <title>Depth-based differentiation of microbial function through sediment-hosted aquifers and enrichment of novel symbionts in the deep terrestrial subsurface.</title>
        <authorList>
            <person name="Probst A.J."/>
            <person name="Ladd B."/>
            <person name="Jarett J.K."/>
            <person name="Geller-Mcgrath D.E."/>
            <person name="Sieber C.M."/>
            <person name="Emerson J.B."/>
            <person name="Anantharaman K."/>
            <person name="Thomas B.C."/>
            <person name="Malmstrom R."/>
            <person name="Stieglmeier M."/>
            <person name="Klingl A."/>
            <person name="Woyke T."/>
            <person name="Ryan C.M."/>
            <person name="Banfield J.F."/>
        </authorList>
    </citation>
    <scope>NUCLEOTIDE SEQUENCE [LARGE SCALE GENOMIC DNA]</scope>
    <source>
        <strain evidence="2">CG10_big_fil_rev_8_21_14_0_10_45_14</strain>
    </source>
</reference>
<dbReference type="InterPro" id="IPR050464">
    <property type="entry name" value="Zeta_carotene_desat/Oxidored"/>
</dbReference>
<protein>
    <recommendedName>
        <fullName evidence="1">Amine oxidase domain-containing protein</fullName>
    </recommendedName>
</protein>
<organism evidence="2 3">
    <name type="scientific">Candidatus Vogelbacteria bacterium CG10_big_fil_rev_8_21_14_0_10_45_14</name>
    <dbReference type="NCBI Taxonomy" id="1975042"/>
    <lineage>
        <taxon>Bacteria</taxon>
        <taxon>Candidatus Vogeliibacteriota</taxon>
    </lineage>
</organism>
<dbReference type="Gene3D" id="1.10.3110.10">
    <property type="entry name" value="protoporphyrinogen ix oxidase, domain 3"/>
    <property type="match status" value="1"/>
</dbReference>
<dbReference type="PRINTS" id="PR00419">
    <property type="entry name" value="ADXRDTASE"/>
</dbReference>
<dbReference type="InterPro" id="IPR002937">
    <property type="entry name" value="Amino_oxidase"/>
</dbReference>
<name>A0A2H0RL64_9BACT</name>
<proteinExistence type="predicted"/>
<dbReference type="Pfam" id="PF01593">
    <property type="entry name" value="Amino_oxidase"/>
    <property type="match status" value="1"/>
</dbReference>
<dbReference type="GO" id="GO:0016491">
    <property type="term" value="F:oxidoreductase activity"/>
    <property type="evidence" value="ECO:0007669"/>
    <property type="project" value="InterPro"/>
</dbReference>
<sequence>MKKTSSELPKPRVAIVGAGIAGLVAAYELAQAGIETTIYEESERPGGRMVTEVMGELVFDGGADFFLSRYELVPKLANEVSIRIENSQKGSTHRIIRGGKAYRVNLTGPLSVLLFRLLSFRARIALLFFATKLYLSRGHWDFFHLSASNPIHDDETADVYLREKVHPEIADYVADAFSGMIQFHRLEEVSLTVAMSLMHIFMTGGFRICYTEGGMMGLPEAIAKKLNVKYGRLVLKVDGTDNDVFVSADGKVESYDAVVVATSGSVASSILGHPHENATRMFSLLRYSKTIVVAFKVRRESFPEKVHMTYVPFVENETIAGYTNESRKQSGENRGEHILLNVYLHESAAILLYELSDEDIGNAVREELLLVCEELRNNQSEIVFHSSKRWEEAMPVYSPSLVRAVRVFENDGQGYRNVYLAGDYLNSVWTEGAARSGKRVADLILRKFTISETAPSLPDTEKRNVLLSESNNHHHTW</sequence>
<dbReference type="Gene3D" id="3.50.50.60">
    <property type="entry name" value="FAD/NAD(P)-binding domain"/>
    <property type="match status" value="1"/>
</dbReference>